<dbReference type="SUPFAM" id="SSF103473">
    <property type="entry name" value="MFS general substrate transporter"/>
    <property type="match status" value="1"/>
</dbReference>
<dbReference type="PANTHER" id="PTHR43266">
    <property type="entry name" value="MACROLIDE-EFFLUX PROTEIN"/>
    <property type="match status" value="1"/>
</dbReference>
<dbReference type="InterPro" id="IPR011701">
    <property type="entry name" value="MFS"/>
</dbReference>
<evidence type="ECO:0000256" key="5">
    <source>
        <dbReference type="ARBA" id="ARBA00022989"/>
    </source>
</evidence>
<evidence type="ECO:0000256" key="1">
    <source>
        <dbReference type="ARBA" id="ARBA00004651"/>
    </source>
</evidence>
<dbReference type="Proteomes" id="UP000476338">
    <property type="component" value="Unassembled WGS sequence"/>
</dbReference>
<comment type="caution">
    <text evidence="8">The sequence shown here is derived from an EMBL/GenBank/DDBJ whole genome shotgun (WGS) entry which is preliminary data.</text>
</comment>
<dbReference type="AlphaFoldDB" id="A0A6L5WHQ7"/>
<dbReference type="InterPro" id="IPR036259">
    <property type="entry name" value="MFS_trans_sf"/>
</dbReference>
<keyword evidence="4 7" id="KW-0812">Transmembrane</keyword>
<keyword evidence="5 7" id="KW-1133">Transmembrane helix</keyword>
<evidence type="ECO:0000256" key="3">
    <source>
        <dbReference type="ARBA" id="ARBA00022475"/>
    </source>
</evidence>
<proteinExistence type="predicted"/>
<protein>
    <submittedName>
        <fullName evidence="8">MFS transporter</fullName>
    </submittedName>
</protein>
<dbReference type="GO" id="GO:0022857">
    <property type="term" value="F:transmembrane transporter activity"/>
    <property type="evidence" value="ECO:0007669"/>
    <property type="project" value="InterPro"/>
</dbReference>
<keyword evidence="9" id="KW-1185">Reference proteome</keyword>
<reference evidence="8 9" key="1">
    <citation type="submission" date="2019-09" db="EMBL/GenBank/DDBJ databases">
        <authorList>
            <person name="Silva M."/>
            <person name="Pereira G."/>
            <person name="Lopes-Da-Costa L."/>
            <person name="Silva E."/>
        </authorList>
    </citation>
    <scope>NUCLEOTIDE SEQUENCE [LARGE SCALE GENOMIC DNA]</scope>
    <source>
        <strain evidence="8 9">FMV-PI01</strain>
    </source>
</reference>
<sequence>MNKYLKLLKSNKTIRILSSIQLICYFGAWFSHVGIFTLLLELKANTWMIGLSAAMAFIPSVIMAPFSGVIIDKFKAFPLFMSFMIIEAISVLMLLLIDSLDLFWLLQILIFIRMGVTGIYFQVEMSLLPKILNNDELRLANEIHSIIWALSYTLAMALAGFYIDYFGVYNSFLFDFILYLIGIFLLTKLNIKEEKSQINLKTFEMIKDGILYLKSNPLLLNLMIIHGFVAVTSYDTLISILAGNNYKNILSISLVIGLLNTFRAFGLIIGPIVLSKLVNTKVVFILFITQGIGLIIWALLQFNFYLSFIGLFLTGFSTSTIWSYTYTLVQTHSKKEFYGRVMAYCDMIFLGIAAITSILTGILYDLGLDTFDITCLFGLHFIISAFYYKRILNKI</sequence>
<feature type="transmembrane region" description="Helical" evidence="7">
    <location>
        <begin position="282"/>
        <end position="300"/>
    </location>
</feature>
<name>A0A6L5WHQ7_9BACT</name>
<dbReference type="Pfam" id="PF07690">
    <property type="entry name" value="MFS_1"/>
    <property type="match status" value="1"/>
</dbReference>
<feature type="transmembrane region" description="Helical" evidence="7">
    <location>
        <begin position="20"/>
        <end position="40"/>
    </location>
</feature>
<keyword evidence="6 7" id="KW-0472">Membrane</keyword>
<evidence type="ECO:0000256" key="4">
    <source>
        <dbReference type="ARBA" id="ARBA00022692"/>
    </source>
</evidence>
<evidence type="ECO:0000256" key="2">
    <source>
        <dbReference type="ARBA" id="ARBA00022448"/>
    </source>
</evidence>
<evidence type="ECO:0000256" key="7">
    <source>
        <dbReference type="SAM" id="Phobius"/>
    </source>
</evidence>
<feature type="transmembrane region" description="Helical" evidence="7">
    <location>
        <begin position="370"/>
        <end position="388"/>
    </location>
</feature>
<dbReference type="GO" id="GO:0005886">
    <property type="term" value="C:plasma membrane"/>
    <property type="evidence" value="ECO:0007669"/>
    <property type="project" value="UniProtKB-SubCell"/>
</dbReference>
<comment type="subcellular location">
    <subcellularLocation>
        <location evidence="1">Cell membrane</location>
        <topology evidence="1">Multi-pass membrane protein</topology>
    </subcellularLocation>
</comment>
<feature type="transmembrane region" description="Helical" evidence="7">
    <location>
        <begin position="306"/>
        <end position="329"/>
    </location>
</feature>
<gene>
    <name evidence="8" type="ORF">F1B92_05240</name>
</gene>
<feature type="transmembrane region" description="Helical" evidence="7">
    <location>
        <begin position="341"/>
        <end position="364"/>
    </location>
</feature>
<organism evidence="8 9">
    <name type="scientific">Campylobacter portucalensis</name>
    <dbReference type="NCBI Taxonomy" id="2608384"/>
    <lineage>
        <taxon>Bacteria</taxon>
        <taxon>Pseudomonadati</taxon>
        <taxon>Campylobacterota</taxon>
        <taxon>Epsilonproteobacteria</taxon>
        <taxon>Campylobacterales</taxon>
        <taxon>Campylobacteraceae</taxon>
        <taxon>Campylobacter</taxon>
    </lineage>
</organism>
<feature type="transmembrane region" description="Helical" evidence="7">
    <location>
        <begin position="103"/>
        <end position="123"/>
    </location>
</feature>
<evidence type="ECO:0000313" key="9">
    <source>
        <dbReference type="Proteomes" id="UP000476338"/>
    </source>
</evidence>
<dbReference type="Gene3D" id="1.20.1250.20">
    <property type="entry name" value="MFS general substrate transporter like domains"/>
    <property type="match status" value="1"/>
</dbReference>
<keyword evidence="3" id="KW-1003">Cell membrane</keyword>
<feature type="transmembrane region" description="Helical" evidence="7">
    <location>
        <begin position="143"/>
        <end position="163"/>
    </location>
</feature>
<dbReference type="RefSeq" id="WP_154570841.1">
    <property type="nucleotide sequence ID" value="NZ_VWSJ01000018.1"/>
</dbReference>
<feature type="transmembrane region" description="Helical" evidence="7">
    <location>
        <begin position="249"/>
        <end position="270"/>
    </location>
</feature>
<feature type="transmembrane region" description="Helical" evidence="7">
    <location>
        <begin position="169"/>
        <end position="189"/>
    </location>
</feature>
<feature type="transmembrane region" description="Helical" evidence="7">
    <location>
        <begin position="76"/>
        <end position="97"/>
    </location>
</feature>
<evidence type="ECO:0000313" key="8">
    <source>
        <dbReference type="EMBL" id="MSN96574.1"/>
    </source>
</evidence>
<dbReference type="CDD" id="cd06173">
    <property type="entry name" value="MFS_MefA_like"/>
    <property type="match status" value="1"/>
</dbReference>
<dbReference type="EMBL" id="VWSJ01000018">
    <property type="protein sequence ID" value="MSN96574.1"/>
    <property type="molecule type" value="Genomic_DNA"/>
</dbReference>
<keyword evidence="2" id="KW-0813">Transport</keyword>
<feature type="transmembrane region" description="Helical" evidence="7">
    <location>
        <begin position="210"/>
        <end position="229"/>
    </location>
</feature>
<reference evidence="8 9" key="2">
    <citation type="submission" date="2020-03" db="EMBL/GenBank/DDBJ databases">
        <title>Campylobacter portucalensis sp. nov., a new species of Campylobacter isolated from the reproductive tract of bulls.</title>
        <authorList>
            <person name="Silva M.F."/>
            <person name="Pereira G."/>
            <person name="Carneiro C."/>
            <person name="Hemphill A."/>
            <person name="Mateus L."/>
            <person name="Lopes-Da-Costa L."/>
            <person name="Silva E."/>
        </authorList>
    </citation>
    <scope>NUCLEOTIDE SEQUENCE [LARGE SCALE GENOMIC DNA]</scope>
    <source>
        <strain evidence="8 9">FMV-PI01</strain>
    </source>
</reference>
<feature type="transmembrane region" description="Helical" evidence="7">
    <location>
        <begin position="46"/>
        <end position="64"/>
    </location>
</feature>
<evidence type="ECO:0000256" key="6">
    <source>
        <dbReference type="ARBA" id="ARBA00023136"/>
    </source>
</evidence>
<dbReference type="PANTHER" id="PTHR43266:SF2">
    <property type="entry name" value="MAJOR FACILITATOR SUPERFAMILY (MFS) PROFILE DOMAIN-CONTAINING PROTEIN"/>
    <property type="match status" value="1"/>
</dbReference>
<accession>A0A6L5WHQ7</accession>